<dbReference type="AlphaFoldDB" id="A0A6J5ZV43"/>
<proteinExistence type="predicted"/>
<name>A0A6J5ZV43_9ZZZZ</name>
<sequence length="72" mass="7848">MVHGEISNGISDGTIFIGARGVVVFNLLEIDLKLIDFCLALAEPSLQNRPSLRVRSVLHLVLKVAVAIPERL</sequence>
<protein>
    <submittedName>
        <fullName evidence="1">Unannotated protein</fullName>
    </submittedName>
</protein>
<gene>
    <name evidence="1" type="ORF">UFOPK3331_01202</name>
    <name evidence="2" type="ORF">UFOPK3927_01534</name>
</gene>
<dbReference type="EMBL" id="CAFBOK010000212">
    <property type="protein sequence ID" value="CAB4995107.1"/>
    <property type="molecule type" value="Genomic_DNA"/>
</dbReference>
<evidence type="ECO:0000313" key="2">
    <source>
        <dbReference type="EMBL" id="CAB4995107.1"/>
    </source>
</evidence>
<accession>A0A6J5ZV43</accession>
<reference evidence="1" key="1">
    <citation type="submission" date="2020-05" db="EMBL/GenBank/DDBJ databases">
        <authorList>
            <person name="Chiriac C."/>
            <person name="Salcher M."/>
            <person name="Ghai R."/>
            <person name="Kavagutti S V."/>
        </authorList>
    </citation>
    <scope>NUCLEOTIDE SEQUENCE</scope>
</reference>
<organism evidence="1">
    <name type="scientific">freshwater metagenome</name>
    <dbReference type="NCBI Taxonomy" id="449393"/>
    <lineage>
        <taxon>unclassified sequences</taxon>
        <taxon>metagenomes</taxon>
        <taxon>ecological metagenomes</taxon>
    </lineage>
</organism>
<dbReference type="EMBL" id="CAESAL010000042">
    <property type="protein sequence ID" value="CAB4343243.1"/>
    <property type="molecule type" value="Genomic_DNA"/>
</dbReference>
<evidence type="ECO:0000313" key="1">
    <source>
        <dbReference type="EMBL" id="CAB4343243.1"/>
    </source>
</evidence>